<organism evidence="3 4">
    <name type="scientific">Aristophania vespae</name>
    <dbReference type="NCBI Taxonomy" id="2697033"/>
    <lineage>
        <taxon>Bacteria</taxon>
        <taxon>Pseudomonadati</taxon>
        <taxon>Pseudomonadota</taxon>
        <taxon>Alphaproteobacteria</taxon>
        <taxon>Acetobacterales</taxon>
        <taxon>Acetobacteraceae</taxon>
        <taxon>Aristophania</taxon>
    </lineage>
</organism>
<evidence type="ECO:0000313" key="3">
    <source>
        <dbReference type="EMBL" id="QHI96432.1"/>
    </source>
</evidence>
<dbReference type="AlphaFoldDB" id="A0A6P1NLC4"/>
<feature type="region of interest" description="Disordered" evidence="1">
    <location>
        <begin position="209"/>
        <end position="255"/>
    </location>
</feature>
<gene>
    <name evidence="3" type="ORF">GT348_07260</name>
</gene>
<proteinExistence type="predicted"/>
<dbReference type="KEGG" id="bomb:GT348_07260"/>
<protein>
    <recommendedName>
        <fullName evidence="2">DNA circulation N-terminal domain-containing protein</fullName>
    </recommendedName>
</protein>
<dbReference type="InterPro" id="IPR009826">
    <property type="entry name" value="DNA_circ_N"/>
</dbReference>
<feature type="compositionally biased region" description="Low complexity" evidence="1">
    <location>
        <begin position="216"/>
        <end position="234"/>
    </location>
</feature>
<feature type="compositionally biased region" description="Polar residues" evidence="1">
    <location>
        <begin position="235"/>
        <end position="255"/>
    </location>
</feature>
<evidence type="ECO:0000313" key="4">
    <source>
        <dbReference type="Proteomes" id="UP000463975"/>
    </source>
</evidence>
<feature type="domain" description="DNA circulation N-terminal" evidence="2">
    <location>
        <begin position="3"/>
        <end position="45"/>
    </location>
</feature>
<name>A0A6P1NLC4_9PROT</name>
<evidence type="ECO:0000256" key="1">
    <source>
        <dbReference type="SAM" id="MobiDB-lite"/>
    </source>
</evidence>
<sequence length="458" mass="47746">MDTTITITGVIVGDDYVIRSKRMRKALMKPGKKTLIHPWWGQLKVRPVSLASFKFHQGQIRCTSFEVQVVRDPDPPRKKGLLGRINDTVNNVLEKADELMDEAESAISLVLSAASLPLSLVSGVNSLISQCEGIWDSLTASAPEPIKSAIAPALAAASNGVVAPRQNNNGSYAQNVVSVLATLPASLTEAITQPNQSVIALPSQSGTFLQSGTALPSQSGNGSQSGNTQPSQPGNGSQSGNTQPSQPGNGAQSGASFPSNTALFYQIGADGQIETESVTGQTIAALLIAGARETGRVTEAIAESNPLSSDILALGVAAQAFVVSQLAAAWAAMEFTNNQEAEEQLLVIKEMCDSLLTALETAITAKAPISLGRVFSAVQSLKTGLTVDGNARIGSLPQIKTVPVAARSSLWSLCYAVGGDDTSQVESIFNDAVLRNGLSHPGLTPSGTLELLEMNNDS</sequence>
<dbReference type="Proteomes" id="UP000463975">
    <property type="component" value="Chromosome"/>
</dbReference>
<dbReference type="EMBL" id="CP047652">
    <property type="protein sequence ID" value="QHI96432.1"/>
    <property type="molecule type" value="Genomic_DNA"/>
</dbReference>
<keyword evidence="4" id="KW-1185">Reference proteome</keyword>
<accession>A0A6P1NLC4</accession>
<evidence type="ECO:0000259" key="2">
    <source>
        <dbReference type="Pfam" id="PF07157"/>
    </source>
</evidence>
<reference evidence="3 4" key="1">
    <citation type="submission" date="2020-01" db="EMBL/GenBank/DDBJ databases">
        <title>Genome sequencing of strain KACC 21507.</title>
        <authorList>
            <person name="Heo J."/>
            <person name="Kim S.-J."/>
            <person name="Kim J.-S."/>
            <person name="Hong S.-B."/>
            <person name="Kwon S.-W."/>
        </authorList>
    </citation>
    <scope>NUCLEOTIDE SEQUENCE [LARGE SCALE GENOMIC DNA]</scope>
    <source>
        <strain evidence="3 4">KACC 21507</strain>
    </source>
</reference>
<dbReference type="Pfam" id="PF07157">
    <property type="entry name" value="DNA_circ_N"/>
    <property type="match status" value="1"/>
</dbReference>